<dbReference type="GO" id="GO:0043023">
    <property type="term" value="F:ribosomal large subunit binding"/>
    <property type="evidence" value="ECO:0007669"/>
    <property type="project" value="TreeGrafter"/>
</dbReference>
<dbReference type="SUPFAM" id="SSF81301">
    <property type="entry name" value="Nucleotidyltransferase"/>
    <property type="match status" value="1"/>
</dbReference>
<reference evidence="4 5" key="1">
    <citation type="journal article" date="2015" name="Genome Announc.">
        <title>Complete Genome Sequence of Cupriavidus basilensis 4G11, Isolated from the Oak Ridge Field Research Center Site.</title>
        <authorList>
            <person name="Ray J."/>
            <person name="Waters R.J."/>
            <person name="Skerker J.M."/>
            <person name="Kuehl J.V."/>
            <person name="Price M.N."/>
            <person name="Huang J."/>
            <person name="Chakraborty R."/>
            <person name="Arkin A.P."/>
            <person name="Deutschbauer A."/>
        </authorList>
    </citation>
    <scope>NUCLEOTIDE SEQUENCE [LARGE SCALE GENOMIC DNA]</scope>
    <source>
        <strain evidence="4">4G11</strain>
    </source>
</reference>
<dbReference type="EMBL" id="CP010536">
    <property type="protein sequence ID" value="AJG18386.1"/>
    <property type="molecule type" value="Genomic_DNA"/>
</dbReference>
<evidence type="ECO:0000256" key="2">
    <source>
        <dbReference type="HAMAP-Rule" id="MF_01477"/>
    </source>
</evidence>
<comment type="similarity">
    <text evidence="1 2">Belongs to the Iojap/RsfS family.</text>
</comment>
<accession>A0A0C4YCI8</accession>
<dbReference type="Proteomes" id="UP000031843">
    <property type="component" value="Chromosome main"/>
</dbReference>
<proteinExistence type="inferred from homology"/>
<dbReference type="PANTHER" id="PTHR21043">
    <property type="entry name" value="IOJAP SUPERFAMILY ORTHOLOG"/>
    <property type="match status" value="1"/>
</dbReference>
<name>A0A0C4YCI8_9BURK</name>
<dbReference type="PANTHER" id="PTHR21043:SF0">
    <property type="entry name" value="MITOCHONDRIAL ASSEMBLY OF RIBOSOMAL LARGE SUBUNIT PROTEIN 1"/>
    <property type="match status" value="1"/>
</dbReference>
<evidence type="ECO:0000313" key="4">
    <source>
        <dbReference type="EMBL" id="AJG18386.1"/>
    </source>
</evidence>
<dbReference type="HAMAP" id="MF_01477">
    <property type="entry name" value="Iojap_RsfS"/>
    <property type="match status" value="1"/>
</dbReference>
<dbReference type="Pfam" id="PF02410">
    <property type="entry name" value="RsfS"/>
    <property type="match status" value="1"/>
</dbReference>
<keyword evidence="5" id="KW-1185">Reference proteome</keyword>
<comment type="function">
    <text evidence="2">Functions as a ribosomal silencing factor. Interacts with ribosomal protein uL14 (rplN), blocking formation of intersubunit bridge B8. Prevents association of the 30S and 50S ribosomal subunits and the formation of functional ribosomes, thus repressing translation.</text>
</comment>
<dbReference type="AlphaFoldDB" id="A0A0C4YCI8"/>
<keyword evidence="2" id="KW-0963">Cytoplasm</keyword>
<evidence type="ECO:0000256" key="1">
    <source>
        <dbReference type="ARBA" id="ARBA00010574"/>
    </source>
</evidence>
<dbReference type="GO" id="GO:0017148">
    <property type="term" value="P:negative regulation of translation"/>
    <property type="evidence" value="ECO:0007669"/>
    <property type="project" value="UniProtKB-UniRule"/>
</dbReference>
<dbReference type="InterPro" id="IPR004394">
    <property type="entry name" value="Iojap/RsfS/C7orf30"/>
</dbReference>
<sequence>MDIRKLQRAIVDGLEDVKAQDIKVYDTTHLTELFDRVVIASGSSNRQTKALAASVRDTVKEAGGHIVAVEGLETGEWVLVDCGDAVVHIMQPQLRMYYNLEELWGDKPVRLKLSTAKKGLAKASEPIDGEDEDDAPVVRTARRATGLRPALARLPEGMKEPSPPLGHEDTDPDAIATNRAPTVQKRLTSALGSAPARKAPAKTAAPRKTAAGTGVARKTATKTAATKTAAKAPAKTAAAKAPVARKRATRSA</sequence>
<organism evidence="4 5">
    <name type="scientific">Cupriavidus basilensis</name>
    <dbReference type="NCBI Taxonomy" id="68895"/>
    <lineage>
        <taxon>Bacteria</taxon>
        <taxon>Pseudomonadati</taxon>
        <taxon>Pseudomonadota</taxon>
        <taxon>Betaproteobacteria</taxon>
        <taxon>Burkholderiales</taxon>
        <taxon>Burkholderiaceae</taxon>
        <taxon>Cupriavidus</taxon>
    </lineage>
</organism>
<gene>
    <name evidence="2" type="primary">rsfS</name>
    <name evidence="4" type="ORF">RR42_m0975</name>
</gene>
<dbReference type="GO" id="GO:0042256">
    <property type="term" value="P:cytosolic ribosome assembly"/>
    <property type="evidence" value="ECO:0007669"/>
    <property type="project" value="UniProtKB-UniRule"/>
</dbReference>
<dbReference type="GO" id="GO:0005737">
    <property type="term" value="C:cytoplasm"/>
    <property type="evidence" value="ECO:0007669"/>
    <property type="project" value="UniProtKB-SubCell"/>
</dbReference>
<protein>
    <recommendedName>
        <fullName evidence="2">Ribosomal silencing factor RsfS</fullName>
    </recommendedName>
</protein>
<comment type="subunit">
    <text evidence="2">Interacts with ribosomal protein uL14 (rplN).</text>
</comment>
<comment type="subcellular location">
    <subcellularLocation>
        <location evidence="2">Cytoplasm</location>
    </subcellularLocation>
</comment>
<feature type="region of interest" description="Disordered" evidence="3">
    <location>
        <begin position="154"/>
        <end position="175"/>
    </location>
</feature>
<dbReference type="KEGG" id="cbw:RR42_m0975"/>
<dbReference type="RefSeq" id="WP_043344555.1">
    <property type="nucleotide sequence ID" value="NZ_CP010536.1"/>
</dbReference>
<dbReference type="NCBIfam" id="TIGR00090">
    <property type="entry name" value="rsfS_iojap_ybeB"/>
    <property type="match status" value="1"/>
</dbReference>
<dbReference type="STRING" id="68895.RR42_m0975"/>
<dbReference type="Gene3D" id="3.30.460.10">
    <property type="entry name" value="Beta Polymerase, domain 2"/>
    <property type="match status" value="1"/>
</dbReference>
<keyword evidence="2" id="KW-0810">Translation regulation</keyword>
<feature type="compositionally biased region" description="Basic residues" evidence="3">
    <location>
        <begin position="243"/>
        <end position="252"/>
    </location>
</feature>
<evidence type="ECO:0000313" key="5">
    <source>
        <dbReference type="Proteomes" id="UP000031843"/>
    </source>
</evidence>
<dbReference type="OrthoDB" id="9793681at2"/>
<evidence type="ECO:0000256" key="3">
    <source>
        <dbReference type="SAM" id="MobiDB-lite"/>
    </source>
</evidence>
<dbReference type="GO" id="GO:0090071">
    <property type="term" value="P:negative regulation of ribosome biogenesis"/>
    <property type="evidence" value="ECO:0007669"/>
    <property type="project" value="UniProtKB-UniRule"/>
</dbReference>
<feature type="region of interest" description="Disordered" evidence="3">
    <location>
        <begin position="189"/>
        <end position="252"/>
    </location>
</feature>
<dbReference type="InterPro" id="IPR043519">
    <property type="entry name" value="NT_sf"/>
</dbReference>
<feature type="compositionally biased region" description="Low complexity" evidence="3">
    <location>
        <begin position="194"/>
        <end position="242"/>
    </location>
</feature>
<keyword evidence="2" id="KW-0678">Repressor</keyword>